<name>A0ABS9IS86_9ACTN</name>
<evidence type="ECO:0000313" key="1">
    <source>
        <dbReference type="EMBL" id="MCF8588425.1"/>
    </source>
</evidence>
<evidence type="ECO:0000313" key="2">
    <source>
        <dbReference type="Proteomes" id="UP001200110"/>
    </source>
</evidence>
<reference evidence="1 2" key="1">
    <citation type="submission" date="2022-01" db="EMBL/GenBank/DDBJ databases">
        <authorList>
            <person name="Huang Y."/>
        </authorList>
    </citation>
    <scope>NUCLEOTIDE SEQUENCE [LARGE SCALE GENOMIC DNA]</scope>
    <source>
        <strain evidence="1 2">HY366</strain>
    </source>
</reference>
<comment type="caution">
    <text evidence="1">The sequence shown here is derived from an EMBL/GenBank/DDBJ whole genome shotgun (WGS) entry which is preliminary data.</text>
</comment>
<dbReference type="Proteomes" id="UP001200110">
    <property type="component" value="Unassembled WGS sequence"/>
</dbReference>
<proteinExistence type="predicted"/>
<dbReference type="RefSeq" id="WP_236997668.1">
    <property type="nucleotide sequence ID" value="NZ_JAKKOR010000006.1"/>
</dbReference>
<dbReference type="Gene3D" id="3.40.1760.10">
    <property type="entry name" value="YfbM-like super family"/>
    <property type="match status" value="1"/>
</dbReference>
<sequence>MGLLAVYAGVPTGVADRLADVDPDDAVEYVESVLESGAPSVDIDKAWDGLHYLLTGRTATDPIEDDALSEAVVGVYAFESDDLVGVTPHDELSRIIDALEAVDLDALLHAVDFPAFTAAEVYPETWADEPADWLRAAFADVLNIHRLCQADRLDLLVSIY</sequence>
<dbReference type="EMBL" id="JAKKOR010000006">
    <property type="protein sequence ID" value="MCF8588425.1"/>
    <property type="molecule type" value="Genomic_DNA"/>
</dbReference>
<accession>A0ABS9IS86</accession>
<dbReference type="Pfam" id="PF08974">
    <property type="entry name" value="DUF1877"/>
    <property type="match status" value="1"/>
</dbReference>
<protein>
    <submittedName>
        <fullName evidence="1">YfbM family protein</fullName>
    </submittedName>
</protein>
<organism evidence="1 2">
    <name type="scientific">Gordonia liuliyuniae</name>
    <dbReference type="NCBI Taxonomy" id="2911517"/>
    <lineage>
        <taxon>Bacteria</taxon>
        <taxon>Bacillati</taxon>
        <taxon>Actinomycetota</taxon>
        <taxon>Actinomycetes</taxon>
        <taxon>Mycobacteriales</taxon>
        <taxon>Gordoniaceae</taxon>
        <taxon>Gordonia</taxon>
    </lineage>
</organism>
<gene>
    <name evidence="1" type="ORF">L5G33_08115</name>
</gene>
<keyword evidence="2" id="KW-1185">Reference proteome</keyword>
<dbReference type="InterPro" id="IPR015068">
    <property type="entry name" value="DUF1877"/>
</dbReference>
<dbReference type="InterPro" id="IPR035944">
    <property type="entry name" value="YfbM-like_sf"/>
</dbReference>
<dbReference type="SUPFAM" id="SSF111069">
    <property type="entry name" value="Hypothetical protein yfbM"/>
    <property type="match status" value="1"/>
</dbReference>